<dbReference type="InterPro" id="IPR025660">
    <property type="entry name" value="Pept_his_AS"/>
</dbReference>
<dbReference type="PROSITE" id="PS50093">
    <property type="entry name" value="PKD"/>
    <property type="match status" value="1"/>
</dbReference>
<dbReference type="InterPro" id="IPR000601">
    <property type="entry name" value="PKD_dom"/>
</dbReference>
<reference evidence="7 8" key="1">
    <citation type="submission" date="2014-07" db="EMBL/GenBank/DDBJ databases">
        <authorList>
            <person name="McCorrison J."/>
            <person name="Sanka R."/>
            <person name="Torralba M."/>
            <person name="Gillis M."/>
            <person name="Haft D.H."/>
            <person name="Methe B."/>
            <person name="Sutton G."/>
            <person name="Nelson K.E."/>
        </authorList>
    </citation>
    <scope>NUCLEOTIDE SEQUENCE [LARGE SCALE GENOMIC DNA]</scope>
    <source>
        <strain evidence="7 8">S9-PR14</strain>
    </source>
</reference>
<feature type="chain" id="PRO_5001951159" description="F5/8 type C domain-containing protein" evidence="4">
    <location>
        <begin position="20"/>
        <end position="1667"/>
    </location>
</feature>
<dbReference type="OrthoDB" id="1037816at2"/>
<dbReference type="GO" id="GO:0004553">
    <property type="term" value="F:hydrolase activity, hydrolyzing O-glycosyl compounds"/>
    <property type="evidence" value="ECO:0007669"/>
    <property type="project" value="UniProtKB-ARBA"/>
</dbReference>
<accession>A0A098YNM4</accession>
<dbReference type="Gene3D" id="2.60.120.260">
    <property type="entry name" value="Galactose-binding domain-like"/>
    <property type="match status" value="2"/>
</dbReference>
<dbReference type="SMART" id="SM00560">
    <property type="entry name" value="LamGL"/>
    <property type="match status" value="1"/>
</dbReference>
<dbReference type="Pfam" id="PF18911">
    <property type="entry name" value="PKD_4"/>
    <property type="match status" value="1"/>
</dbReference>
<name>A0A098YNM4_9BACT</name>
<dbReference type="InterPro" id="IPR006558">
    <property type="entry name" value="LamG-like"/>
</dbReference>
<dbReference type="GO" id="GO:0005975">
    <property type="term" value="P:carbohydrate metabolic process"/>
    <property type="evidence" value="ECO:0007669"/>
    <property type="project" value="UniProtKB-ARBA"/>
</dbReference>
<dbReference type="Pfam" id="PF00754">
    <property type="entry name" value="F5_F8_type_C"/>
    <property type="match status" value="2"/>
</dbReference>
<dbReference type="SUPFAM" id="SSF49299">
    <property type="entry name" value="PKD domain"/>
    <property type="match status" value="1"/>
</dbReference>
<gene>
    <name evidence="7" type="ORF">HMPREF9304_13620</name>
</gene>
<dbReference type="SUPFAM" id="SSF54001">
    <property type="entry name" value="Cysteine proteinases"/>
    <property type="match status" value="1"/>
</dbReference>
<dbReference type="SUPFAM" id="SSF49785">
    <property type="entry name" value="Galactose-binding domain-like"/>
    <property type="match status" value="2"/>
</dbReference>
<evidence type="ECO:0000259" key="6">
    <source>
        <dbReference type="PROSITE" id="PS50093"/>
    </source>
</evidence>
<evidence type="ECO:0008006" key="9">
    <source>
        <dbReference type="Google" id="ProtNLM"/>
    </source>
</evidence>
<protein>
    <recommendedName>
        <fullName evidence="9">F5/8 type C domain-containing protein</fullName>
    </recommendedName>
</protein>
<dbReference type="InterPro" id="IPR008979">
    <property type="entry name" value="Galactose-bd-like_sf"/>
</dbReference>
<feature type="signal peptide" evidence="4">
    <location>
        <begin position="1"/>
        <end position="19"/>
    </location>
</feature>
<dbReference type="InterPro" id="IPR022409">
    <property type="entry name" value="PKD/Chitinase_dom"/>
</dbReference>
<dbReference type="PROSITE" id="PS00639">
    <property type="entry name" value="THIOL_PROTEASE_HIS"/>
    <property type="match status" value="1"/>
</dbReference>
<dbReference type="Gene3D" id="3.90.70.10">
    <property type="entry name" value="Cysteine proteinases"/>
    <property type="match status" value="1"/>
</dbReference>
<organism evidence="7 8">
    <name type="scientific">Hoylesella timonensis S9-PR14</name>
    <dbReference type="NCBI Taxonomy" id="1401062"/>
    <lineage>
        <taxon>Bacteria</taxon>
        <taxon>Pseudomonadati</taxon>
        <taxon>Bacteroidota</taxon>
        <taxon>Bacteroidia</taxon>
        <taxon>Bacteroidales</taxon>
        <taxon>Prevotellaceae</taxon>
        <taxon>Hoylesella</taxon>
    </lineage>
</organism>
<dbReference type="InterPro" id="IPR035986">
    <property type="entry name" value="PKD_dom_sf"/>
</dbReference>
<dbReference type="Gene3D" id="2.60.40.10">
    <property type="entry name" value="Immunoglobulins"/>
    <property type="match status" value="2"/>
</dbReference>
<dbReference type="Proteomes" id="UP000029723">
    <property type="component" value="Unassembled WGS sequence"/>
</dbReference>
<evidence type="ECO:0000256" key="3">
    <source>
        <dbReference type="SAM" id="MobiDB-lite"/>
    </source>
</evidence>
<feature type="domain" description="F5/8 type C" evidence="5">
    <location>
        <begin position="1317"/>
        <end position="1465"/>
    </location>
</feature>
<evidence type="ECO:0000313" key="7">
    <source>
        <dbReference type="EMBL" id="KGI20899.1"/>
    </source>
</evidence>
<dbReference type="InterPro" id="IPR013320">
    <property type="entry name" value="ConA-like_dom_sf"/>
</dbReference>
<keyword evidence="1 4" id="KW-0732">Signal</keyword>
<dbReference type="RefSeq" id="WP_036929839.1">
    <property type="nucleotide sequence ID" value="NZ_JRPQ01000272.1"/>
</dbReference>
<evidence type="ECO:0000256" key="4">
    <source>
        <dbReference type="SAM" id="SignalP"/>
    </source>
</evidence>
<dbReference type="InterPro" id="IPR013783">
    <property type="entry name" value="Ig-like_fold"/>
</dbReference>
<dbReference type="CDD" id="cd00146">
    <property type="entry name" value="PKD"/>
    <property type="match status" value="1"/>
</dbReference>
<dbReference type="InterPro" id="IPR038765">
    <property type="entry name" value="Papain-like_cys_pep_sf"/>
</dbReference>
<dbReference type="Gene3D" id="2.60.120.200">
    <property type="match status" value="2"/>
</dbReference>
<feature type="domain" description="PKD" evidence="6">
    <location>
        <begin position="912"/>
        <end position="998"/>
    </location>
</feature>
<dbReference type="InterPro" id="IPR000421">
    <property type="entry name" value="FA58C"/>
</dbReference>
<comment type="caution">
    <text evidence="7">The sequence shown here is derived from an EMBL/GenBank/DDBJ whole genome shotgun (WGS) entry which is preliminary data.</text>
</comment>
<evidence type="ECO:0000313" key="8">
    <source>
        <dbReference type="Proteomes" id="UP000029723"/>
    </source>
</evidence>
<dbReference type="PANTHER" id="PTHR42535:SF2">
    <property type="entry name" value="CHROMOSOME UNDETERMINED SCAFFOLD_146, WHOLE GENOME SHOTGUN SEQUENCE"/>
    <property type="match status" value="1"/>
</dbReference>
<evidence type="ECO:0000256" key="2">
    <source>
        <dbReference type="ARBA" id="ARBA00023157"/>
    </source>
</evidence>
<dbReference type="Pfam" id="PF13385">
    <property type="entry name" value="Laminin_G_3"/>
    <property type="match status" value="2"/>
</dbReference>
<evidence type="ECO:0000259" key="5">
    <source>
        <dbReference type="PROSITE" id="PS50022"/>
    </source>
</evidence>
<evidence type="ECO:0000256" key="1">
    <source>
        <dbReference type="ARBA" id="ARBA00022729"/>
    </source>
</evidence>
<dbReference type="SUPFAM" id="SSF49899">
    <property type="entry name" value="Concanavalin A-like lectins/glucanases"/>
    <property type="match status" value="2"/>
</dbReference>
<proteinExistence type="predicted"/>
<dbReference type="PANTHER" id="PTHR42535">
    <property type="entry name" value="OOKINETE PROTEIN, PUTATIVE-RELATED"/>
    <property type="match status" value="1"/>
</dbReference>
<dbReference type="SMART" id="SM00089">
    <property type="entry name" value="PKD"/>
    <property type="match status" value="2"/>
</dbReference>
<sequence>MKYQLLLLAFLSSALGTSAQQFEKVDKSKYKDYTPTYAPDPSLMRNIRGKAGKVDMRTRATKTPLPAYVNNANAKWFPPIFGQTGGSCGASSRIGYMMTYEWNAFRLSDASKIEHRLPPHFEYPFSYNGLTKDHMAQYIGYPTGDVYGGWDISSIYGAYEVDSNDAGWMQGYDRWYNAMFNRITGTANFPKGSNTPEGMEAIKRWLFNHNGDPSWPTITDENGTHIVGGIAGLGCGISGCVMQTVADVDANRKAGVVGKHYIERWRFDTADHAITLVGYDDRVVFDLDKNGVYGEEKNRLGQDERGAWIFANSWGDWADKGLCYVPYPMAGGVTNSKTDKHILTNEDGSKVEVYTGGGWWPEVYYLRQNYVPQQTMKVTMQYSKRSEISVKVGVSQDPTATKPQKESVFRYINYTGDGDKDPADAETPLLGRWADGKMHHEPMEFGVDLTDLCEGIDFSRPVKYFLTINSKGSATGKGSVKSVSIIDYAMNEKGVEMPICTEDVPIKNGGQTTCVSGVVTQESVNTPYNLTFDDNKQLAWAEPVNGLSKPEKYIVYQNGNKIAETTSTHYAPTSTDGSFYVKASYKINGKQKLSAASNSAALPQNADAVYDNDVQRFTNSGGFIVPNVTATPHQKFTIEYWLKPSSVRDWNQKVGAGWGTFWLHANNNRTLTFGWNTQNGNRSDSEPILETNKWTHIALVIDGNTMTLYANGERKGQFSSQFHSGMPAISDGLLFGATNNDGLHGCIDDLRIWEVARTAQEIKDNYQTPVANPGSEKGLLAYFKMNTIKKNGRTLLVDAAHGNHAKFLPNGAHNTAQVNNETIRKQALSSAAIQGPTQVNKGDVVTLSATTSVGVMKRTWTATGATPAQTTAHDASFKFNTAGNQTVTLTTTDINGQTQQTTHQVNVKAIEPSADFTITNEKVKASERVSFLAKNEVSGCTYAWQLDGADIKTSDHRNISAVFMKAGTHTVTLTVTSAEGKKYTQKKHLNVAASAPKAGYKTSKDDQVVLKNEELTLTDASKYEPTEFYWSLVSHNQVYNGTGNPYRFKPQRAGVYKLYYTVGNAQGSDKLVKDQAVIVCNADAQRGLNFSIVGNKSYKTMTTGQLDNISTDWTIDYWLKPTFASSASNGVYALSSNGSEVASLIAQPKGGATLKVGNQTFQINDDFIISGQWHHYAITADRTTVRLYRDGTLFKSFTLSGSNNTDNIAKLRIGGEAQANGIFDEFRVWGKTLSQTDLRRYCIAPLSGTELTKAVSDNQLKCYYQFNTIEDGTNIPDQSGRGCNATRNNFGPGGDAWVSSRGVFAIDFSPAEGEKINGYTSLDRSSYRIVKVSDEETQSEQNGNGFAELALDADETTFWHSQYSGSEKGFPHSFTIDRASLDVIHALKITNKRESRYRAVSVTVEQSDDMNQWEMLDNNHHFLDMESPAVNLMKPVTKRYMRLTFNENAWQGSLMTLNTVEFYGTKANDASLEQPVQLIFKSCSDENNNAKQKASNAVDGNENTQWRSKDGTPYPHTIDVQNSSSGRCIETLSLVQAIIGNKKKSRNYNAGKVTIWVSDNGKDWTTFEKVRIPYYNKSTIRLKTPIHQPYIRFEFTEAQMKGATSLALKEIKANGRLSKETGINGVEQNHNSTDTRIYNLQGQYVGTSIESLPAGIYIRNGKKMIKQ</sequence>
<feature type="region of interest" description="Disordered" evidence="3">
    <location>
        <begin position="1490"/>
        <end position="1515"/>
    </location>
</feature>
<keyword evidence="2" id="KW-1015">Disulfide bond</keyword>
<dbReference type="EMBL" id="JRPQ01000272">
    <property type="protein sequence ID" value="KGI20899.1"/>
    <property type="molecule type" value="Genomic_DNA"/>
</dbReference>
<dbReference type="PROSITE" id="PS50022">
    <property type="entry name" value="FA58C_3"/>
    <property type="match status" value="1"/>
</dbReference>